<dbReference type="EMBL" id="RRCF01000001">
    <property type="protein sequence ID" value="RRJ22778.1"/>
    <property type="molecule type" value="Genomic_DNA"/>
</dbReference>
<evidence type="ECO:0000256" key="2">
    <source>
        <dbReference type="ARBA" id="ARBA00022475"/>
    </source>
</evidence>
<keyword evidence="4 6" id="KW-1133">Transmembrane helix</keyword>
<protein>
    <submittedName>
        <fullName evidence="7">LysE family translocator</fullName>
    </submittedName>
</protein>
<reference evidence="7 8" key="1">
    <citation type="submission" date="2018-11" db="EMBL/GenBank/DDBJ databases">
        <title>Draft genome analysis of Rheinheimera mesophila isolated from an industrial waste site.</title>
        <authorList>
            <person name="Yu Q."/>
            <person name="Qi Y."/>
            <person name="Zhang H."/>
            <person name="Lu Y."/>
            <person name="Pu J."/>
        </authorList>
    </citation>
    <scope>NUCLEOTIDE SEQUENCE [LARGE SCALE GENOMIC DNA]</scope>
    <source>
        <strain evidence="7 8">IITR13</strain>
    </source>
</reference>
<dbReference type="PANTHER" id="PTHR30086:SF17">
    <property type="entry name" value="LYSE FAMILY TRANSLOCATOR"/>
    <property type="match status" value="1"/>
</dbReference>
<evidence type="ECO:0000256" key="1">
    <source>
        <dbReference type="ARBA" id="ARBA00004651"/>
    </source>
</evidence>
<feature type="transmembrane region" description="Helical" evidence="6">
    <location>
        <begin position="72"/>
        <end position="92"/>
    </location>
</feature>
<organism evidence="7 8">
    <name type="scientific">Rheinheimera mesophila</name>
    <dbReference type="NCBI Taxonomy" id="1547515"/>
    <lineage>
        <taxon>Bacteria</taxon>
        <taxon>Pseudomonadati</taxon>
        <taxon>Pseudomonadota</taxon>
        <taxon>Gammaproteobacteria</taxon>
        <taxon>Chromatiales</taxon>
        <taxon>Chromatiaceae</taxon>
        <taxon>Rheinheimera</taxon>
    </lineage>
</organism>
<gene>
    <name evidence="7" type="ORF">EIK76_01435</name>
</gene>
<sequence length="216" mass="23682">MEFWPEFILIASVHLVAVASPGPDFAIVLRYAVRYGRHVALAASMGIGMAIFLHVCYSLLGLGLLIKTTPWLFTLFSLLSASYLAYIGWQAIGSGVPVNSTSESVAEPFCETPSMLKAFSSGFVTNGLNPKATLFFLSLFAVIISPQTPVSYKVIYGCYMAFATAAWFAFLSVILTRDNIRTFLLAKGYWFDRLMGVVLLALAMHLIYGAIQSQLH</sequence>
<dbReference type="InterPro" id="IPR001123">
    <property type="entry name" value="LeuE-type"/>
</dbReference>
<name>A0A3P3QPR6_9GAMM</name>
<evidence type="ECO:0000256" key="3">
    <source>
        <dbReference type="ARBA" id="ARBA00022692"/>
    </source>
</evidence>
<dbReference type="AlphaFoldDB" id="A0A3P3QPR6"/>
<feature type="transmembrane region" description="Helical" evidence="6">
    <location>
        <begin position="42"/>
        <end position="65"/>
    </location>
</feature>
<accession>A0A3P3QPR6</accession>
<comment type="caution">
    <text evidence="7">The sequence shown here is derived from an EMBL/GenBank/DDBJ whole genome shotgun (WGS) entry which is preliminary data.</text>
</comment>
<evidence type="ECO:0000256" key="4">
    <source>
        <dbReference type="ARBA" id="ARBA00022989"/>
    </source>
</evidence>
<comment type="subcellular location">
    <subcellularLocation>
        <location evidence="1">Cell membrane</location>
        <topology evidence="1">Multi-pass membrane protein</topology>
    </subcellularLocation>
</comment>
<evidence type="ECO:0000256" key="5">
    <source>
        <dbReference type="ARBA" id="ARBA00023136"/>
    </source>
</evidence>
<dbReference type="OrthoDB" id="581870at2"/>
<dbReference type="Proteomes" id="UP000276260">
    <property type="component" value="Unassembled WGS sequence"/>
</dbReference>
<keyword evidence="8" id="KW-1185">Reference proteome</keyword>
<dbReference type="PIRSF" id="PIRSF006324">
    <property type="entry name" value="LeuE"/>
    <property type="match status" value="1"/>
</dbReference>
<keyword evidence="2" id="KW-1003">Cell membrane</keyword>
<dbReference type="RefSeq" id="WP_046521512.1">
    <property type="nucleotide sequence ID" value="NZ_LAVS01000098.1"/>
</dbReference>
<evidence type="ECO:0000313" key="8">
    <source>
        <dbReference type="Proteomes" id="UP000276260"/>
    </source>
</evidence>
<feature type="transmembrane region" description="Helical" evidence="6">
    <location>
        <begin position="156"/>
        <end position="174"/>
    </location>
</feature>
<dbReference type="PANTHER" id="PTHR30086">
    <property type="entry name" value="ARGININE EXPORTER PROTEIN ARGO"/>
    <property type="match status" value="1"/>
</dbReference>
<dbReference type="Pfam" id="PF01810">
    <property type="entry name" value="LysE"/>
    <property type="match status" value="1"/>
</dbReference>
<dbReference type="GO" id="GO:0015171">
    <property type="term" value="F:amino acid transmembrane transporter activity"/>
    <property type="evidence" value="ECO:0007669"/>
    <property type="project" value="TreeGrafter"/>
</dbReference>
<keyword evidence="3 6" id="KW-0812">Transmembrane</keyword>
<feature type="transmembrane region" description="Helical" evidence="6">
    <location>
        <begin position="123"/>
        <end position="144"/>
    </location>
</feature>
<keyword evidence="5 6" id="KW-0472">Membrane</keyword>
<evidence type="ECO:0000313" key="7">
    <source>
        <dbReference type="EMBL" id="RRJ22778.1"/>
    </source>
</evidence>
<dbReference type="GO" id="GO:0005886">
    <property type="term" value="C:plasma membrane"/>
    <property type="evidence" value="ECO:0007669"/>
    <property type="project" value="UniProtKB-SubCell"/>
</dbReference>
<feature type="transmembrane region" description="Helical" evidence="6">
    <location>
        <begin position="194"/>
        <end position="211"/>
    </location>
</feature>
<proteinExistence type="predicted"/>
<evidence type="ECO:0000256" key="6">
    <source>
        <dbReference type="SAM" id="Phobius"/>
    </source>
</evidence>